<comment type="caution">
    <text evidence="9">The sequence shown here is derived from an EMBL/GenBank/DDBJ whole genome shotgun (WGS) entry which is preliminary data.</text>
</comment>
<keyword evidence="5 6" id="KW-0472">Membrane</keyword>
<keyword evidence="4 6" id="KW-1133">Transmembrane helix</keyword>
<dbReference type="STRING" id="1703345.A3860_22275"/>
<feature type="domain" description="ABC3 transporter permease C-terminal" evidence="7">
    <location>
        <begin position="284"/>
        <end position="393"/>
    </location>
</feature>
<evidence type="ECO:0008006" key="11">
    <source>
        <dbReference type="Google" id="ProtNLM"/>
    </source>
</evidence>
<feature type="transmembrane region" description="Helical" evidence="6">
    <location>
        <begin position="20"/>
        <end position="41"/>
    </location>
</feature>
<dbReference type="EMBL" id="LVYD01000043">
    <property type="protein sequence ID" value="OQP64135.1"/>
    <property type="molecule type" value="Genomic_DNA"/>
</dbReference>
<dbReference type="Pfam" id="PF12704">
    <property type="entry name" value="MacB_PCD"/>
    <property type="match status" value="1"/>
</dbReference>
<dbReference type="GO" id="GO:0022857">
    <property type="term" value="F:transmembrane transporter activity"/>
    <property type="evidence" value="ECO:0007669"/>
    <property type="project" value="TreeGrafter"/>
</dbReference>
<feature type="transmembrane region" description="Helical" evidence="6">
    <location>
        <begin position="715"/>
        <end position="733"/>
    </location>
</feature>
<protein>
    <recommendedName>
        <fullName evidence="11">ABC transporter permease</fullName>
    </recommendedName>
</protein>
<feature type="domain" description="MacB-like periplasmic core" evidence="8">
    <location>
        <begin position="21"/>
        <end position="232"/>
    </location>
</feature>
<sequence>MISNFFLIALRNIRRHFSYALLNILGLTMGIAACIIIFLVVRNELSYDQYNRKADRTYRVTLNAIDFNPSVSMAITPALRNDYPDLEVTQVWYQSEGVVKIGNHRYNEKEYCYADEYFMDVFTHQWLAGDPHSALSAPNSVVLTQSMARKYFGKGNAMGQIIRLDNQFDLKVTGIIKDPPPNTHLPFRFLVSFETVKKELDPLHLPFYAIMGGFTYFTTPENYDIRKLQNQMHDFIGRHWGKDLAKEARLPLQPLREIHYDTRYLHSGDMPTVSKETYWSVGAVGMLIILIAAINFINLSTAQSIKRAKEVGVRKVLGAARFQLVRQFLGETAIMVLLALLLGVCLATGFLLKAGSWLELRIGPSALLDPQVMLFIAVVTVGLILIAGLYPAFVQAAFRPVTAFKNMKTPVAHGFSLRKSLVVIQFIISQVLIMGTLVVAYQMDFFRNRDLGFKKEAIVSFFVPEGVKREVLQQQLKNIPGITAISFSTGEPSFNSAFAPFSAPDRGITKDDVTELKMVDESYMDMFGLTMLAGEKISRKDIRDTLHQVVVNETLIHKLGIQQPQEAIGVRFKGAGTMVTIKGVVQDFQSESKHKARRPIIIDYDSRHFFRASASLQPKGIPQTMRQIEKVWTSLCPDDLFNYEFLDERIAGFYRQEQKLYTAFRLFAGIAIIIGCLGLYGLIAFATLQRTKEVGIRKVLGAPLGSIVYLFSKEFIWLILIAFLIAAPVAWYAMHSWLQNFAYHINISAGIFAIAIIASFVIAACTIASQTIRAALANPVKALKTE</sequence>
<dbReference type="PANTHER" id="PTHR30572:SF18">
    <property type="entry name" value="ABC-TYPE MACROLIDE FAMILY EXPORT SYSTEM PERMEASE COMPONENT 2"/>
    <property type="match status" value="1"/>
</dbReference>
<gene>
    <name evidence="9" type="ORF">A3860_22275</name>
</gene>
<evidence type="ECO:0000256" key="2">
    <source>
        <dbReference type="ARBA" id="ARBA00022475"/>
    </source>
</evidence>
<feature type="transmembrane region" description="Helical" evidence="6">
    <location>
        <begin position="278"/>
        <end position="299"/>
    </location>
</feature>
<accession>A0A1V9G0I0</accession>
<dbReference type="InterPro" id="IPR050250">
    <property type="entry name" value="Macrolide_Exporter_MacB"/>
</dbReference>
<dbReference type="InterPro" id="IPR003838">
    <property type="entry name" value="ABC3_permease_C"/>
</dbReference>
<dbReference type="OrthoDB" id="1451596at2"/>
<evidence type="ECO:0000259" key="8">
    <source>
        <dbReference type="Pfam" id="PF12704"/>
    </source>
</evidence>
<comment type="subcellular location">
    <subcellularLocation>
        <location evidence="1">Cell membrane</location>
        <topology evidence="1">Multi-pass membrane protein</topology>
    </subcellularLocation>
</comment>
<dbReference type="Pfam" id="PF02687">
    <property type="entry name" value="FtsX"/>
    <property type="match status" value="2"/>
</dbReference>
<evidence type="ECO:0000256" key="5">
    <source>
        <dbReference type="ARBA" id="ARBA00023136"/>
    </source>
</evidence>
<evidence type="ECO:0000256" key="3">
    <source>
        <dbReference type="ARBA" id="ARBA00022692"/>
    </source>
</evidence>
<feature type="transmembrane region" description="Helical" evidence="6">
    <location>
        <begin position="419"/>
        <end position="441"/>
    </location>
</feature>
<evidence type="ECO:0000256" key="4">
    <source>
        <dbReference type="ARBA" id="ARBA00022989"/>
    </source>
</evidence>
<dbReference type="Proteomes" id="UP000192796">
    <property type="component" value="Unassembled WGS sequence"/>
</dbReference>
<keyword evidence="10" id="KW-1185">Reference proteome</keyword>
<feature type="transmembrane region" description="Helical" evidence="6">
    <location>
        <begin position="745"/>
        <end position="768"/>
    </location>
</feature>
<feature type="transmembrane region" description="Helical" evidence="6">
    <location>
        <begin position="372"/>
        <end position="398"/>
    </location>
</feature>
<organism evidence="9 10">
    <name type="scientific">Niastella vici</name>
    <dbReference type="NCBI Taxonomy" id="1703345"/>
    <lineage>
        <taxon>Bacteria</taxon>
        <taxon>Pseudomonadati</taxon>
        <taxon>Bacteroidota</taxon>
        <taxon>Chitinophagia</taxon>
        <taxon>Chitinophagales</taxon>
        <taxon>Chitinophagaceae</taxon>
        <taxon>Niastella</taxon>
    </lineage>
</organism>
<dbReference type="PANTHER" id="PTHR30572">
    <property type="entry name" value="MEMBRANE COMPONENT OF TRANSPORTER-RELATED"/>
    <property type="match status" value="1"/>
</dbReference>
<dbReference type="InterPro" id="IPR025857">
    <property type="entry name" value="MacB_PCD"/>
</dbReference>
<keyword evidence="3 6" id="KW-0812">Transmembrane</keyword>
<evidence type="ECO:0000313" key="10">
    <source>
        <dbReference type="Proteomes" id="UP000192796"/>
    </source>
</evidence>
<dbReference type="RefSeq" id="WP_081147315.1">
    <property type="nucleotide sequence ID" value="NZ_LVYD01000043.1"/>
</dbReference>
<feature type="domain" description="ABC3 transporter permease C-terminal" evidence="7">
    <location>
        <begin position="666"/>
        <end position="775"/>
    </location>
</feature>
<evidence type="ECO:0000313" key="9">
    <source>
        <dbReference type="EMBL" id="OQP64135.1"/>
    </source>
</evidence>
<evidence type="ECO:0000256" key="1">
    <source>
        <dbReference type="ARBA" id="ARBA00004651"/>
    </source>
</evidence>
<reference evidence="9 10" key="1">
    <citation type="submission" date="2016-03" db="EMBL/GenBank/DDBJ databases">
        <title>Niastella vici sp. nov., isolated from farmland soil.</title>
        <authorList>
            <person name="Chen L."/>
            <person name="Wang D."/>
            <person name="Yang S."/>
            <person name="Wang G."/>
        </authorList>
    </citation>
    <scope>NUCLEOTIDE SEQUENCE [LARGE SCALE GENOMIC DNA]</scope>
    <source>
        <strain evidence="9 10">DJ57</strain>
    </source>
</reference>
<evidence type="ECO:0000259" key="7">
    <source>
        <dbReference type="Pfam" id="PF02687"/>
    </source>
</evidence>
<dbReference type="GO" id="GO:0005886">
    <property type="term" value="C:plasma membrane"/>
    <property type="evidence" value="ECO:0007669"/>
    <property type="project" value="UniProtKB-SubCell"/>
</dbReference>
<proteinExistence type="predicted"/>
<name>A0A1V9G0I0_9BACT</name>
<keyword evidence="2" id="KW-1003">Cell membrane</keyword>
<evidence type="ECO:0000256" key="6">
    <source>
        <dbReference type="SAM" id="Phobius"/>
    </source>
</evidence>
<feature type="transmembrane region" description="Helical" evidence="6">
    <location>
        <begin position="666"/>
        <end position="688"/>
    </location>
</feature>
<dbReference type="AlphaFoldDB" id="A0A1V9G0I0"/>
<feature type="transmembrane region" description="Helical" evidence="6">
    <location>
        <begin position="328"/>
        <end position="352"/>
    </location>
</feature>